<dbReference type="EMBL" id="VXIS01000259">
    <property type="protein sequence ID" value="KAA8895528.1"/>
    <property type="molecule type" value="Genomic_DNA"/>
</dbReference>
<accession>A0A5J5ELC1</accession>
<organism evidence="3 4">
    <name type="scientific">Sphaerosporella brunnea</name>
    <dbReference type="NCBI Taxonomy" id="1250544"/>
    <lineage>
        <taxon>Eukaryota</taxon>
        <taxon>Fungi</taxon>
        <taxon>Dikarya</taxon>
        <taxon>Ascomycota</taxon>
        <taxon>Pezizomycotina</taxon>
        <taxon>Pezizomycetes</taxon>
        <taxon>Pezizales</taxon>
        <taxon>Pyronemataceae</taxon>
        <taxon>Sphaerosporella</taxon>
    </lineage>
</organism>
<protein>
    <submittedName>
        <fullName evidence="3">Uncharacterized protein</fullName>
    </submittedName>
</protein>
<evidence type="ECO:0000313" key="4">
    <source>
        <dbReference type="Proteomes" id="UP000326924"/>
    </source>
</evidence>
<gene>
    <name evidence="3" type="ORF">FN846DRAFT_969207</name>
</gene>
<keyword evidence="2" id="KW-1133">Transmembrane helix</keyword>
<dbReference type="Proteomes" id="UP000326924">
    <property type="component" value="Unassembled WGS sequence"/>
</dbReference>
<evidence type="ECO:0000256" key="1">
    <source>
        <dbReference type="SAM" id="MobiDB-lite"/>
    </source>
</evidence>
<reference evidence="3 4" key="1">
    <citation type="submission" date="2019-09" db="EMBL/GenBank/DDBJ databases">
        <title>Draft genome of the ectomycorrhizal ascomycete Sphaerosporella brunnea.</title>
        <authorList>
            <consortium name="DOE Joint Genome Institute"/>
            <person name="Benucci G.M."/>
            <person name="Marozzi G."/>
            <person name="Antonielli L."/>
            <person name="Sanchez S."/>
            <person name="Marco P."/>
            <person name="Wang X."/>
            <person name="Falini L.B."/>
            <person name="Barry K."/>
            <person name="Haridas S."/>
            <person name="Lipzen A."/>
            <person name="Labutti K."/>
            <person name="Grigoriev I.V."/>
            <person name="Murat C."/>
            <person name="Martin F."/>
            <person name="Albertini E."/>
            <person name="Donnini D."/>
            <person name="Bonito G."/>
        </authorList>
    </citation>
    <scope>NUCLEOTIDE SEQUENCE [LARGE SCALE GENOMIC DNA]</scope>
    <source>
        <strain evidence="3 4">Sb_GMNB300</strain>
    </source>
</reference>
<dbReference type="InParanoid" id="A0A5J5ELC1"/>
<evidence type="ECO:0000313" key="3">
    <source>
        <dbReference type="EMBL" id="KAA8895528.1"/>
    </source>
</evidence>
<sequence length="119" mass="13209">MICGEQKAGALLNGPPVSEPSHPPVAASTCLRPPNNAARRVRGRSGQPGFFFFFFFFVLLGIFNSPSGRCPFFCIFLLHVRLPHLFGFQSLLVAYFFVEKNRQSTPLSPSCGKPSVWFV</sequence>
<dbReference type="AlphaFoldDB" id="A0A5J5ELC1"/>
<proteinExistence type="predicted"/>
<keyword evidence="4" id="KW-1185">Reference proteome</keyword>
<feature type="region of interest" description="Disordered" evidence="1">
    <location>
        <begin position="12"/>
        <end position="31"/>
    </location>
</feature>
<name>A0A5J5ELC1_9PEZI</name>
<keyword evidence="2" id="KW-0812">Transmembrane</keyword>
<feature type="transmembrane region" description="Helical" evidence="2">
    <location>
        <begin position="72"/>
        <end position="98"/>
    </location>
</feature>
<feature type="transmembrane region" description="Helical" evidence="2">
    <location>
        <begin position="49"/>
        <end position="66"/>
    </location>
</feature>
<keyword evidence="2" id="KW-0472">Membrane</keyword>
<evidence type="ECO:0000256" key="2">
    <source>
        <dbReference type="SAM" id="Phobius"/>
    </source>
</evidence>
<comment type="caution">
    <text evidence="3">The sequence shown here is derived from an EMBL/GenBank/DDBJ whole genome shotgun (WGS) entry which is preliminary data.</text>
</comment>